<keyword evidence="2" id="KW-0143">Chaperone</keyword>
<dbReference type="PANTHER" id="PTHR11528">
    <property type="entry name" value="HEAT SHOCK PROTEIN 90 FAMILY MEMBER"/>
    <property type="match status" value="1"/>
</dbReference>
<dbReference type="EMBL" id="CAJOBA010024487">
    <property type="protein sequence ID" value="CAF3926952.1"/>
    <property type="molecule type" value="Genomic_DNA"/>
</dbReference>
<dbReference type="EMBL" id="CAJNOQ010015620">
    <property type="protein sequence ID" value="CAF1365026.1"/>
    <property type="molecule type" value="Genomic_DNA"/>
</dbReference>
<organism evidence="4 7">
    <name type="scientific">Didymodactylos carnosus</name>
    <dbReference type="NCBI Taxonomy" id="1234261"/>
    <lineage>
        <taxon>Eukaryota</taxon>
        <taxon>Metazoa</taxon>
        <taxon>Spiralia</taxon>
        <taxon>Gnathifera</taxon>
        <taxon>Rotifera</taxon>
        <taxon>Eurotatoria</taxon>
        <taxon>Bdelloidea</taxon>
        <taxon>Philodinida</taxon>
        <taxon>Philodinidae</taxon>
        <taxon>Didymodactylos</taxon>
    </lineage>
</organism>
<dbReference type="GO" id="GO:0140662">
    <property type="term" value="F:ATP-dependent protein folding chaperone"/>
    <property type="evidence" value="ECO:0007669"/>
    <property type="project" value="InterPro"/>
</dbReference>
<protein>
    <submittedName>
        <fullName evidence="4">Uncharacterized protein</fullName>
    </submittedName>
</protein>
<dbReference type="Proteomes" id="UP000663829">
    <property type="component" value="Unassembled WGS sequence"/>
</dbReference>
<name>A0A815IF27_9BILA</name>
<dbReference type="Proteomes" id="UP000677228">
    <property type="component" value="Unassembled WGS sequence"/>
</dbReference>
<dbReference type="SUPFAM" id="SSF54211">
    <property type="entry name" value="Ribosomal protein S5 domain 2-like"/>
    <property type="match status" value="1"/>
</dbReference>
<dbReference type="OrthoDB" id="28737at2759"/>
<evidence type="ECO:0000313" key="3">
    <source>
        <dbReference type="EMBL" id="CAF1136964.1"/>
    </source>
</evidence>
<dbReference type="InterPro" id="IPR020568">
    <property type="entry name" value="Ribosomal_Su5_D2-typ_SF"/>
</dbReference>
<comment type="caution">
    <text evidence="4">The sequence shown here is derived from an EMBL/GenBank/DDBJ whole genome shotgun (WGS) entry which is preliminary data.</text>
</comment>
<evidence type="ECO:0000313" key="7">
    <source>
        <dbReference type="Proteomes" id="UP000663829"/>
    </source>
</evidence>
<dbReference type="Proteomes" id="UP000681722">
    <property type="component" value="Unassembled WGS sequence"/>
</dbReference>
<keyword evidence="7" id="KW-1185">Reference proteome</keyword>
<dbReference type="GO" id="GO:0051082">
    <property type="term" value="F:unfolded protein binding"/>
    <property type="evidence" value="ECO:0007669"/>
    <property type="project" value="InterPro"/>
</dbReference>
<accession>A0A815IF27</accession>
<evidence type="ECO:0000313" key="6">
    <source>
        <dbReference type="EMBL" id="CAF4246693.1"/>
    </source>
</evidence>
<dbReference type="Pfam" id="PF00183">
    <property type="entry name" value="HSP90"/>
    <property type="match status" value="1"/>
</dbReference>
<dbReference type="GO" id="GO:0005524">
    <property type="term" value="F:ATP binding"/>
    <property type="evidence" value="ECO:0007669"/>
    <property type="project" value="InterPro"/>
</dbReference>
<dbReference type="AlphaFoldDB" id="A0A815IF27"/>
<evidence type="ECO:0000256" key="1">
    <source>
        <dbReference type="ARBA" id="ARBA00008239"/>
    </source>
</evidence>
<sequence>MIGKIIELLSIVEDLLEFRALLFIPKRSPFDLFENCKTKSSIQLYIRRVFIMKNCKELISEYLNFIQGVVDTEDLPLNISRETLQ</sequence>
<dbReference type="InterPro" id="IPR001404">
    <property type="entry name" value="Hsp90_fam"/>
</dbReference>
<evidence type="ECO:0000256" key="2">
    <source>
        <dbReference type="ARBA" id="ARBA00023186"/>
    </source>
</evidence>
<evidence type="ECO:0000313" key="5">
    <source>
        <dbReference type="EMBL" id="CAF3926952.1"/>
    </source>
</evidence>
<reference evidence="4" key="1">
    <citation type="submission" date="2021-02" db="EMBL/GenBank/DDBJ databases">
        <authorList>
            <person name="Nowell W R."/>
        </authorList>
    </citation>
    <scope>NUCLEOTIDE SEQUENCE</scope>
</reference>
<proteinExistence type="inferred from homology"/>
<gene>
    <name evidence="4" type="ORF">GPM918_LOCUS31572</name>
    <name evidence="3" type="ORF">OVA965_LOCUS20935</name>
    <name evidence="6" type="ORF">SRO942_LOCUS32220</name>
    <name evidence="5" type="ORF">TMI583_LOCUS21460</name>
</gene>
<comment type="similarity">
    <text evidence="1">Belongs to the heat shock protein 90 family.</text>
</comment>
<dbReference type="Gene3D" id="3.30.230.80">
    <property type="match status" value="1"/>
</dbReference>
<dbReference type="GO" id="GO:0016887">
    <property type="term" value="F:ATP hydrolysis activity"/>
    <property type="evidence" value="ECO:0007669"/>
    <property type="project" value="InterPro"/>
</dbReference>
<evidence type="ECO:0000313" key="4">
    <source>
        <dbReference type="EMBL" id="CAF1365026.1"/>
    </source>
</evidence>
<dbReference type="EMBL" id="CAJNOK010011294">
    <property type="protein sequence ID" value="CAF1136964.1"/>
    <property type="molecule type" value="Genomic_DNA"/>
</dbReference>
<dbReference type="Proteomes" id="UP000682733">
    <property type="component" value="Unassembled WGS sequence"/>
</dbReference>
<dbReference type="EMBL" id="CAJOBC010072293">
    <property type="protein sequence ID" value="CAF4246693.1"/>
    <property type="molecule type" value="Genomic_DNA"/>
</dbReference>